<accession>A0AAU8DMK6</accession>
<feature type="chain" id="PRO_5043784202" description="FTP domain-containing protein" evidence="1">
    <location>
        <begin position="29"/>
        <end position="263"/>
    </location>
</feature>
<reference evidence="2" key="1">
    <citation type="submission" date="2024-05" db="EMBL/GenBank/DDBJ databases">
        <authorList>
            <person name="Cai S.Y."/>
            <person name="Jin L.M."/>
            <person name="Li H.R."/>
        </authorList>
    </citation>
    <scope>NUCLEOTIDE SEQUENCE</scope>
    <source>
        <strain evidence="2">A5-74</strain>
    </source>
</reference>
<dbReference type="EMBL" id="CP159218">
    <property type="protein sequence ID" value="XCG63209.1"/>
    <property type="molecule type" value="Genomic_DNA"/>
</dbReference>
<protein>
    <recommendedName>
        <fullName evidence="3">FTP domain-containing protein</fullName>
    </recommendedName>
</protein>
<proteinExistence type="predicted"/>
<dbReference type="RefSeq" id="WP_353648824.1">
    <property type="nucleotide sequence ID" value="NZ_CP159218.1"/>
</dbReference>
<sequence length="263" mass="27649">MIRTICRATGITGIAAGLVVAMSLPAGAAPVSAAQSMLTASSSAAAEAAVAQRISKQVEVGDLVTKAQAQRAWVASTRGDKRISVVRESAPAASTGSGSPYHLGNFRQSAVASAVVRYRASSNAGLPFGHLTEQRTFAYPDAATASRALTRDLNYLRALKVSPQWVEAEGLSVKLATGVGDDAYWRTVKGSPGLETELVFRQGNVVTIFSTWEYEVDTVQQTRTSTLTLAEELVQRQRTAHGSSAATAAVQLLGSDPIRTGKI</sequence>
<evidence type="ECO:0000313" key="2">
    <source>
        <dbReference type="EMBL" id="XCG63209.1"/>
    </source>
</evidence>
<gene>
    <name evidence="2" type="ORF">ABLG96_18695</name>
</gene>
<feature type="signal peptide" evidence="1">
    <location>
        <begin position="1"/>
        <end position="28"/>
    </location>
</feature>
<name>A0AAU8DMK6_9ACTN</name>
<evidence type="ECO:0000256" key="1">
    <source>
        <dbReference type="SAM" id="SignalP"/>
    </source>
</evidence>
<dbReference type="AlphaFoldDB" id="A0AAU8DMK6"/>
<evidence type="ECO:0008006" key="3">
    <source>
        <dbReference type="Google" id="ProtNLM"/>
    </source>
</evidence>
<organism evidence="2">
    <name type="scientific">Nakamurella sp. A5-74</name>
    <dbReference type="NCBI Taxonomy" id="3158264"/>
    <lineage>
        <taxon>Bacteria</taxon>
        <taxon>Bacillati</taxon>
        <taxon>Actinomycetota</taxon>
        <taxon>Actinomycetes</taxon>
        <taxon>Nakamurellales</taxon>
        <taxon>Nakamurellaceae</taxon>
        <taxon>Nakamurella</taxon>
    </lineage>
</organism>
<keyword evidence="1" id="KW-0732">Signal</keyword>